<keyword evidence="14" id="KW-1185">Reference proteome</keyword>
<keyword evidence="5" id="KW-0813">Transport</keyword>
<gene>
    <name evidence="13" type="ORF">C9374_006801</name>
</gene>
<evidence type="ECO:0000256" key="1">
    <source>
        <dbReference type="ARBA" id="ARBA00004406"/>
    </source>
</evidence>
<feature type="region of interest" description="Disordered" evidence="12">
    <location>
        <begin position="1192"/>
        <end position="1222"/>
    </location>
</feature>
<keyword evidence="8" id="KW-0445">Lipid transport</keyword>
<comment type="similarity">
    <text evidence="3">Belongs to the ATG2 family.</text>
</comment>
<evidence type="ECO:0000256" key="12">
    <source>
        <dbReference type="SAM" id="MobiDB-lite"/>
    </source>
</evidence>
<comment type="catalytic activity">
    <reaction evidence="11">
        <text>a 1,2-diacyl-sn-glycero-3-phosphoethanolamine(in) = a 1,2-diacyl-sn-glycero-3-phosphoethanolamine(out)</text>
        <dbReference type="Rhea" id="RHEA:38895"/>
        <dbReference type="ChEBI" id="CHEBI:64612"/>
    </reaction>
</comment>
<evidence type="ECO:0000256" key="2">
    <source>
        <dbReference type="ARBA" id="ARBA00004623"/>
    </source>
</evidence>
<dbReference type="InterPro" id="IPR026849">
    <property type="entry name" value="ATG2"/>
</dbReference>
<comment type="catalytic activity">
    <reaction evidence="10">
        <text>a 1,2-diacyl-sn-glycero-3-phospho-L-serine(in) = a 1,2-diacyl-sn-glycero-3-phospho-L-serine(out)</text>
        <dbReference type="Rhea" id="RHEA:38663"/>
        <dbReference type="ChEBI" id="CHEBI:57262"/>
    </reaction>
</comment>
<dbReference type="GO" id="GO:0032266">
    <property type="term" value="F:phosphatidylinositol-3-phosphate binding"/>
    <property type="evidence" value="ECO:0007669"/>
    <property type="project" value="TreeGrafter"/>
</dbReference>
<dbReference type="GO" id="GO:0034045">
    <property type="term" value="C:phagophore assembly site membrane"/>
    <property type="evidence" value="ECO:0007669"/>
    <property type="project" value="UniProtKB-SubCell"/>
</dbReference>
<evidence type="ECO:0000256" key="7">
    <source>
        <dbReference type="ARBA" id="ARBA00023006"/>
    </source>
</evidence>
<comment type="caution">
    <text evidence="13">The sequence shown here is derived from an EMBL/GenBank/DDBJ whole genome shotgun (WGS) entry which is preliminary data.</text>
</comment>
<keyword evidence="9" id="KW-0472">Membrane</keyword>
<evidence type="ECO:0000256" key="8">
    <source>
        <dbReference type="ARBA" id="ARBA00023055"/>
    </source>
</evidence>
<organism evidence="13 14">
    <name type="scientific">Naegleria lovaniensis</name>
    <name type="common">Amoeba</name>
    <dbReference type="NCBI Taxonomy" id="51637"/>
    <lineage>
        <taxon>Eukaryota</taxon>
        <taxon>Discoba</taxon>
        <taxon>Heterolobosea</taxon>
        <taxon>Tetramitia</taxon>
        <taxon>Eutetramitia</taxon>
        <taxon>Vahlkampfiidae</taxon>
        <taxon>Naegleria</taxon>
    </lineage>
</organism>
<keyword evidence="7" id="KW-0072">Autophagy</keyword>
<comment type="subcellular location">
    <subcellularLocation>
        <location evidence="1">Endoplasmic reticulum membrane</location>
        <topology evidence="1">Peripheral membrane protein</topology>
    </subcellularLocation>
    <subcellularLocation>
        <location evidence="2">Preautophagosomal structure membrane</location>
        <topology evidence="2">Peripheral membrane protein</topology>
    </subcellularLocation>
</comment>
<keyword evidence="6" id="KW-0256">Endoplasmic reticulum</keyword>
<evidence type="ECO:0000256" key="10">
    <source>
        <dbReference type="ARBA" id="ARBA00024479"/>
    </source>
</evidence>
<evidence type="ECO:0000313" key="13">
    <source>
        <dbReference type="EMBL" id="KAG2393270.1"/>
    </source>
</evidence>
<dbReference type="GO" id="GO:0061908">
    <property type="term" value="C:phagophore"/>
    <property type="evidence" value="ECO:0007669"/>
    <property type="project" value="TreeGrafter"/>
</dbReference>
<reference evidence="13 14" key="1">
    <citation type="journal article" date="2018" name="BMC Genomics">
        <title>The genome of Naegleria lovaniensis, the basis for a comparative approach to unravel pathogenicity factors of the human pathogenic amoeba N. fowleri.</title>
        <authorList>
            <person name="Liechti N."/>
            <person name="Schurch N."/>
            <person name="Bruggmann R."/>
            <person name="Wittwer M."/>
        </authorList>
    </citation>
    <scope>NUCLEOTIDE SEQUENCE [LARGE SCALE GENOMIC DNA]</scope>
    <source>
        <strain evidence="13 14">ATCC 30569</strain>
    </source>
</reference>
<dbReference type="Proteomes" id="UP000816034">
    <property type="component" value="Unassembled WGS sequence"/>
</dbReference>
<evidence type="ECO:0000256" key="4">
    <source>
        <dbReference type="ARBA" id="ARBA00018070"/>
    </source>
</evidence>
<evidence type="ECO:0000256" key="6">
    <source>
        <dbReference type="ARBA" id="ARBA00022824"/>
    </source>
</evidence>
<evidence type="ECO:0000256" key="9">
    <source>
        <dbReference type="ARBA" id="ARBA00023136"/>
    </source>
</evidence>
<evidence type="ECO:0000256" key="3">
    <source>
        <dbReference type="ARBA" id="ARBA00009714"/>
    </source>
</evidence>
<dbReference type="PANTHER" id="PTHR13190:SF1">
    <property type="entry name" value="AUTOPHAGY-RELATED 2, ISOFORM A"/>
    <property type="match status" value="1"/>
</dbReference>
<name>A0AA88H1Z2_NAELO</name>
<dbReference type="GeneID" id="68099255"/>
<evidence type="ECO:0000256" key="11">
    <source>
        <dbReference type="ARBA" id="ARBA00024615"/>
    </source>
</evidence>
<accession>A0AA88H1Z2</accession>
<dbReference type="GO" id="GO:0061709">
    <property type="term" value="P:reticulophagy"/>
    <property type="evidence" value="ECO:0007669"/>
    <property type="project" value="TreeGrafter"/>
</dbReference>
<sequence length="1417" mass="159813">MLNKLLGVFSPPKSLVLMLLKRSVLWPFIEEITTDHIESKTANESSFIFEIHSLKFQTNKLNKHFTSSFRNLYIQRGEIRCIAIHIAFHMNSVQIILDGVFFDIQWKEDETLNASNGSSDLENQTSELSTTFVSDLLSSQWSGFSDVGGHGDSSPLLIPSPQQSHSTDQYFKQGQDILFKTVDTLLSSITVSILNVTANITMPNEDVLSIVIPHIEYADKTDQLWVQERKSYVYSLYVKYGFFVRALDAHTENSMKSNILYTNGALELLVNVDSNKNLLDIVLNCVEARLFLNPQSIERLLRILSFVFKRQHPSSPPSSPTTTGHTNEFQSSSIRKELPTYDMNFTFTAKKICGILLFRDQNLEWEQTYGKVAPKEINVPHVACSLSDLNLTYKSSYNGISLVTRTNLEIHQIHIFDEVDSNENNVQRTEDDSDGSEISFLPDTTKSTSIHIARIKVSIKLITLITEGLGLFFKIQSLHRTYLGEMNHNNTPQTTKRRDSVVAECPNINIGYINCDILSEDNIPVMKAWISIIQSQPDFTFDVFSARVELMSGSMDSSESVSKILSISNLSLDMAKHCIGINTVRVEISRNDFHTMMPIFQEISSVISLEFDKYLSQMNEQPKTQEITSQTSTTSNIIHCSIDTVDIRLLKDGDASTSKRYLKLLLRNVHGSYEKQTPFTQSSSISIGTIELLECCSHNVETLIISQQPLLAKPFQNMKEPMIRLVASNDANGNSLKLDTNNLFVDICIENSLENIQFLQNFFLNSNSQTPSLESHDRSQAPTVPSSLALCLKNSTIAIRSVDHGTLLLFIRELLCSLNSTCHPTPKGGDQNRHIEIPVISHTLYPSMNTLPNDDSMQPSYSLKCTICELESLVGPPLSGSTMASTLSLNQKNFSLGFISKMTLLEFSEILSLNHLEIDGKLKDNFSPYQMNISNGTLHVFLNKKSMEQVIHIAKSISENILNPKYHSQSTQQSIYVSPVIGVDHGINNCTTDEFSLLDESVETHTHEEKVLSEWIEDDFIVLGSKPLVISEHYFESQENGAVETHHRSIVSQQFSMNRFDIFVHLFENKVEKACATVQGLKVEYLIFQPNQDSNEDDRDDEIVESSSLVLSMSELEIHDTTKVSHSTCKLLSKYVTREDTREFAILEMNLSKDVSQRRRVELQLDVVPIMLTIHEHAVDFFMNFLENSESESQVEMQSSENSISNSCSENLESKDDPCQPSLKNHQDNADTNEQVVAIPQVVFEHVNIEMIEVHLTYYPSAKSLLPIPRIENACMNFTRFSVPREKPLIGQDQLVESITQHVLNHFKNPVDLFKLLLGLRTVKSLYNIAVGASDLIVIPLREYQKDGGMLRGVQMGIANFLSTVTVNTTQFTAATVDSMHMLCTRVDNYLTEDESMKVEIGTRSSDRNGTRVVPAH</sequence>
<dbReference type="RefSeq" id="XP_044555164.1">
    <property type="nucleotide sequence ID" value="XM_044696702.1"/>
</dbReference>
<dbReference type="GO" id="GO:0034727">
    <property type="term" value="P:piecemeal microautophagy of the nucleus"/>
    <property type="evidence" value="ECO:0007669"/>
    <property type="project" value="TreeGrafter"/>
</dbReference>
<dbReference type="GO" id="GO:0000422">
    <property type="term" value="P:autophagy of mitochondrion"/>
    <property type="evidence" value="ECO:0007669"/>
    <property type="project" value="TreeGrafter"/>
</dbReference>
<dbReference type="GO" id="GO:0006869">
    <property type="term" value="P:lipid transport"/>
    <property type="evidence" value="ECO:0007669"/>
    <property type="project" value="UniProtKB-KW"/>
</dbReference>
<dbReference type="GO" id="GO:0061723">
    <property type="term" value="P:glycophagy"/>
    <property type="evidence" value="ECO:0007669"/>
    <property type="project" value="TreeGrafter"/>
</dbReference>
<dbReference type="EMBL" id="PYSW02000002">
    <property type="protein sequence ID" value="KAG2393270.1"/>
    <property type="molecule type" value="Genomic_DNA"/>
</dbReference>
<evidence type="ECO:0000313" key="14">
    <source>
        <dbReference type="Proteomes" id="UP000816034"/>
    </source>
</evidence>
<evidence type="ECO:0000256" key="5">
    <source>
        <dbReference type="ARBA" id="ARBA00022448"/>
    </source>
</evidence>
<dbReference type="PANTHER" id="PTHR13190">
    <property type="entry name" value="AUTOPHAGY-RELATED 2, ISOFORM A"/>
    <property type="match status" value="1"/>
</dbReference>
<proteinExistence type="inferred from homology"/>
<protein>
    <recommendedName>
        <fullName evidence="4">Autophagy-related protein 2</fullName>
    </recommendedName>
</protein>
<dbReference type="GO" id="GO:0043495">
    <property type="term" value="F:protein-membrane adaptor activity"/>
    <property type="evidence" value="ECO:0007669"/>
    <property type="project" value="TreeGrafter"/>
</dbReference>
<feature type="compositionally biased region" description="Low complexity" evidence="12">
    <location>
        <begin position="1192"/>
        <end position="1211"/>
    </location>
</feature>
<dbReference type="GO" id="GO:0005789">
    <property type="term" value="C:endoplasmic reticulum membrane"/>
    <property type="evidence" value="ECO:0007669"/>
    <property type="project" value="UniProtKB-SubCell"/>
</dbReference>
<dbReference type="GO" id="GO:0000045">
    <property type="term" value="P:autophagosome assembly"/>
    <property type="evidence" value="ECO:0007669"/>
    <property type="project" value="TreeGrafter"/>
</dbReference>